<keyword evidence="13" id="KW-1185">Reference proteome</keyword>
<comment type="subcellular location">
    <subcellularLocation>
        <location evidence="1 10">Cell membrane</location>
        <topology evidence="1 10">Multi-pass membrane protein</topology>
    </subcellularLocation>
</comment>
<comment type="caution">
    <text evidence="12">The sequence shown here is derived from an EMBL/GenBank/DDBJ whole genome shotgun (WGS) entry which is preliminary data.</text>
</comment>
<dbReference type="SUPFAM" id="SSF161098">
    <property type="entry name" value="MetI-like"/>
    <property type="match status" value="1"/>
</dbReference>
<protein>
    <submittedName>
        <fullName evidence="12">ABC transporter permease</fullName>
    </submittedName>
</protein>
<sequence length="287" mass="32494">MIKKMFKKKNPLLLFGLTVFTLIVLGTVVFPMVSPYTWNAIDSTQKFRAPSSTHFFGTTERGLDLFTCIWIGGRTSLFIAIIGTLPYTLIGSFTGIVGGYFGKKFDFVLSQIMTFIYAMPLLPLIMMLSFVLRNIGLNTPQVVYTSIIIYSLFSAPTLYKIIRVETIRINSEEYMKAAELIGIGSFRRIIKHLLPNLSGQIIVAMIQFMSQVLIFELILFFFGVSFMPLSTTSWGSLIPNLSGPNTFKDYYWIWLFPILTVSVTTISLKFISEGLRIAYDPKVEDSH</sequence>
<name>A0ABT6NGE0_9FIRM</name>
<accession>A0ABT6NGE0</accession>
<reference evidence="12 13" key="1">
    <citation type="submission" date="2023-04" db="EMBL/GenBank/DDBJ databases">
        <title>Fusibacter bizertensis strain WBS, isolated from littoral bottom sediments of the Arctic seas - biochemical and genomic analysis.</title>
        <authorList>
            <person name="Brioukhanov A.L."/>
        </authorList>
    </citation>
    <scope>NUCLEOTIDE SEQUENCE [LARGE SCALE GENOMIC DNA]</scope>
    <source>
        <strain evidence="12 13">WBS</strain>
    </source>
</reference>
<dbReference type="InterPro" id="IPR025966">
    <property type="entry name" value="OppC_N"/>
</dbReference>
<feature type="transmembrane region" description="Helical" evidence="10">
    <location>
        <begin position="114"/>
        <end position="136"/>
    </location>
</feature>
<dbReference type="PANTHER" id="PTHR43386:SF24">
    <property type="entry name" value="OLIGOPEPTIDE TRANSPORT SYSTEM PERMEASE PROTEIN AMID"/>
    <property type="match status" value="1"/>
</dbReference>
<evidence type="ECO:0000256" key="2">
    <source>
        <dbReference type="ARBA" id="ARBA00022448"/>
    </source>
</evidence>
<evidence type="ECO:0000256" key="10">
    <source>
        <dbReference type="RuleBase" id="RU363032"/>
    </source>
</evidence>
<evidence type="ECO:0000256" key="6">
    <source>
        <dbReference type="ARBA" id="ARBA00022927"/>
    </source>
</evidence>
<evidence type="ECO:0000256" key="8">
    <source>
        <dbReference type="ARBA" id="ARBA00023136"/>
    </source>
</evidence>
<evidence type="ECO:0000313" key="13">
    <source>
        <dbReference type="Proteomes" id="UP001158045"/>
    </source>
</evidence>
<evidence type="ECO:0000313" key="12">
    <source>
        <dbReference type="EMBL" id="MDH8679481.1"/>
    </source>
</evidence>
<keyword evidence="2 10" id="KW-0813">Transport</keyword>
<evidence type="ECO:0000256" key="3">
    <source>
        <dbReference type="ARBA" id="ARBA00022475"/>
    </source>
</evidence>
<dbReference type="Proteomes" id="UP001158045">
    <property type="component" value="Unassembled WGS sequence"/>
</dbReference>
<dbReference type="InterPro" id="IPR000515">
    <property type="entry name" value="MetI-like"/>
</dbReference>
<keyword evidence="4 10" id="KW-0812">Transmembrane</keyword>
<dbReference type="EMBL" id="JARYZI010000012">
    <property type="protein sequence ID" value="MDH8679481.1"/>
    <property type="molecule type" value="Genomic_DNA"/>
</dbReference>
<feature type="transmembrane region" description="Helical" evidence="10">
    <location>
        <begin position="77"/>
        <end position="102"/>
    </location>
</feature>
<gene>
    <name evidence="12" type="ORF">QE109_15085</name>
</gene>
<dbReference type="RefSeq" id="WP_281095377.1">
    <property type="nucleotide sequence ID" value="NZ_JARYZI010000012.1"/>
</dbReference>
<feature type="transmembrane region" description="Helical" evidence="10">
    <location>
        <begin position="212"/>
        <end position="231"/>
    </location>
</feature>
<dbReference type="InterPro" id="IPR035906">
    <property type="entry name" value="MetI-like_sf"/>
</dbReference>
<evidence type="ECO:0000256" key="5">
    <source>
        <dbReference type="ARBA" id="ARBA00022856"/>
    </source>
</evidence>
<keyword evidence="5" id="KW-0571">Peptide transport</keyword>
<evidence type="ECO:0000259" key="11">
    <source>
        <dbReference type="PROSITE" id="PS50928"/>
    </source>
</evidence>
<dbReference type="PROSITE" id="PS50928">
    <property type="entry name" value="ABC_TM1"/>
    <property type="match status" value="1"/>
</dbReference>
<evidence type="ECO:0000256" key="4">
    <source>
        <dbReference type="ARBA" id="ARBA00022692"/>
    </source>
</evidence>
<dbReference type="InterPro" id="IPR050366">
    <property type="entry name" value="BP-dependent_transpt_permease"/>
</dbReference>
<keyword evidence="3" id="KW-1003">Cell membrane</keyword>
<evidence type="ECO:0000256" key="7">
    <source>
        <dbReference type="ARBA" id="ARBA00022989"/>
    </source>
</evidence>
<organism evidence="12 13">
    <name type="scientific">Fusibacter bizertensis</name>
    <dbReference type="NCBI Taxonomy" id="1488331"/>
    <lineage>
        <taxon>Bacteria</taxon>
        <taxon>Bacillati</taxon>
        <taxon>Bacillota</taxon>
        <taxon>Clostridia</taxon>
        <taxon>Eubacteriales</taxon>
        <taxon>Eubacteriales Family XII. Incertae Sedis</taxon>
        <taxon>Fusibacter</taxon>
    </lineage>
</organism>
<feature type="transmembrane region" description="Helical" evidence="10">
    <location>
        <begin position="142"/>
        <end position="162"/>
    </location>
</feature>
<proteinExistence type="inferred from homology"/>
<comment type="similarity">
    <text evidence="9">Belongs to the binding-protein-dependent transport system permease family. OppBC subfamily.</text>
</comment>
<dbReference type="Pfam" id="PF12911">
    <property type="entry name" value="OppC_N"/>
    <property type="match status" value="1"/>
</dbReference>
<evidence type="ECO:0000256" key="1">
    <source>
        <dbReference type="ARBA" id="ARBA00004651"/>
    </source>
</evidence>
<dbReference type="PANTHER" id="PTHR43386">
    <property type="entry name" value="OLIGOPEPTIDE TRANSPORT SYSTEM PERMEASE PROTEIN APPC"/>
    <property type="match status" value="1"/>
</dbReference>
<keyword evidence="6" id="KW-0653">Protein transport</keyword>
<feature type="domain" description="ABC transmembrane type-1" evidence="11">
    <location>
        <begin position="73"/>
        <end position="272"/>
    </location>
</feature>
<dbReference type="Pfam" id="PF00528">
    <property type="entry name" value="BPD_transp_1"/>
    <property type="match status" value="1"/>
</dbReference>
<evidence type="ECO:0000256" key="9">
    <source>
        <dbReference type="ARBA" id="ARBA00024202"/>
    </source>
</evidence>
<keyword evidence="8 10" id="KW-0472">Membrane</keyword>
<feature type="transmembrane region" description="Helical" evidence="10">
    <location>
        <begin position="251"/>
        <end position="271"/>
    </location>
</feature>
<keyword evidence="7 10" id="KW-1133">Transmembrane helix</keyword>
<dbReference type="Gene3D" id="1.10.3720.10">
    <property type="entry name" value="MetI-like"/>
    <property type="match status" value="1"/>
</dbReference>
<feature type="transmembrane region" description="Helical" evidence="10">
    <location>
        <begin position="12"/>
        <end position="33"/>
    </location>
</feature>
<dbReference type="CDD" id="cd06261">
    <property type="entry name" value="TM_PBP2"/>
    <property type="match status" value="1"/>
</dbReference>